<evidence type="ECO:0000313" key="2">
    <source>
        <dbReference type="Proteomes" id="UP000063919"/>
    </source>
</evidence>
<organism evidence="1 2">
    <name type="scientific">Spiroplasma cantharicola</name>
    <dbReference type="NCBI Taxonomy" id="362837"/>
    <lineage>
        <taxon>Bacteria</taxon>
        <taxon>Bacillati</taxon>
        <taxon>Mycoplasmatota</taxon>
        <taxon>Mollicutes</taxon>
        <taxon>Entomoplasmatales</taxon>
        <taxon>Spiroplasmataceae</taxon>
        <taxon>Spiroplasma</taxon>
    </lineage>
</organism>
<dbReference type="SUPFAM" id="SSF117856">
    <property type="entry name" value="AF0104/ALDC/Ptd012-like"/>
    <property type="match status" value="1"/>
</dbReference>
<gene>
    <name evidence="1" type="ORF">SCANT_v1c03690</name>
</gene>
<dbReference type="PATRIC" id="fig|362837.3.peg.371"/>
<protein>
    <submittedName>
        <fullName evidence="1">Uncharacterized protein</fullName>
    </submittedName>
</protein>
<dbReference type="STRING" id="362837.SCANT_v1c03690"/>
<sequence>MLVKEKSNLLVIFLEHGEDLDQQIQSIIREYKLIDAKITGYGYLERLEYGVLSQIDPFFLSKLLKEGLITVTNLNGMIDNRESTIMVSSVDDKFDRHQGRLISGVVANSFNIILEIYKTE</sequence>
<dbReference type="OrthoDB" id="389384at2"/>
<evidence type="ECO:0000313" key="1">
    <source>
        <dbReference type="EMBL" id="ALD66279.1"/>
    </source>
</evidence>
<name>A0A0M4JI96_9MOLU</name>
<dbReference type="AlphaFoldDB" id="A0A0M4JI96"/>
<dbReference type="Proteomes" id="UP000063919">
    <property type="component" value="Chromosome"/>
</dbReference>
<keyword evidence="2" id="KW-1185">Reference proteome</keyword>
<proteinExistence type="predicted"/>
<accession>A0A0M4JI96</accession>
<dbReference type="EMBL" id="CP012622">
    <property type="protein sequence ID" value="ALD66279.1"/>
    <property type="molecule type" value="Genomic_DNA"/>
</dbReference>
<reference evidence="1 2" key="1">
    <citation type="journal article" date="2015" name="Genome Announc.">
        <title>Complete Genome Sequence of Spiroplasma cantharicola CC-1T (DSM 21588), a Bacterium Isolated from Soldier Beetle (Cantharis carolinus).</title>
        <authorList>
            <person name="Lo W.S."/>
            <person name="Liu P.Y."/>
            <person name="Kuo C.H."/>
        </authorList>
    </citation>
    <scope>NUCLEOTIDE SEQUENCE [LARGE SCALE GENOMIC DNA]</scope>
    <source>
        <strain evidence="1 2">CC-1</strain>
    </source>
</reference>
<dbReference type="RefSeq" id="WP_053946041.1">
    <property type="nucleotide sequence ID" value="NZ_CP012622.1"/>
</dbReference>
<dbReference type="KEGG" id="scj:SCANT_v1c03690"/>
<dbReference type="Gene3D" id="3.30.1330.80">
    <property type="entry name" value="Hypothetical protein, similar to alpha- acetolactate decarboxylase, domain 2"/>
    <property type="match status" value="1"/>
</dbReference>